<keyword evidence="8" id="KW-1185">Reference proteome</keyword>
<comment type="caution">
    <text evidence="7">The sequence shown here is derived from an EMBL/GenBank/DDBJ whole genome shotgun (WGS) entry which is preliminary data.</text>
</comment>
<evidence type="ECO:0000313" key="8">
    <source>
        <dbReference type="Proteomes" id="UP001642483"/>
    </source>
</evidence>
<dbReference type="PROSITE" id="PS51450">
    <property type="entry name" value="LRR"/>
    <property type="match status" value="1"/>
</dbReference>
<comment type="subcellular location">
    <subcellularLocation>
        <location evidence="1">Cytoplasm</location>
    </subcellularLocation>
</comment>
<feature type="compositionally biased region" description="Low complexity" evidence="6">
    <location>
        <begin position="15"/>
        <end position="26"/>
    </location>
</feature>
<evidence type="ECO:0000256" key="1">
    <source>
        <dbReference type="ARBA" id="ARBA00004496"/>
    </source>
</evidence>
<sequence length="209" mass="23341">MALVDPNKTSEPENSSIASTSTTKSSPVVGPPLDLSFKCMLAASDIKEEVQNHIQENLPKSPRTKKYSCNAIRLNNNSMSDMNGFDDTVQEIIENSDDVAWIDVSFNELQTIDKVITKFQNLKVLYLHGNMINKIQEVNKLAALPHLRSLTLHGNPIETEKGYRQYVLSALPGLKTFDFSGVTKQDRATANTWRSMNAKAMKNRKNVPS</sequence>
<dbReference type="SUPFAM" id="SSF52058">
    <property type="entry name" value="L domain-like"/>
    <property type="match status" value="1"/>
</dbReference>
<gene>
    <name evidence="7" type="ORF">CVLEPA_LOCUS15189</name>
</gene>
<dbReference type="InterPro" id="IPR001611">
    <property type="entry name" value="Leu-rich_rpt"/>
</dbReference>
<protein>
    <recommendedName>
        <fullName evidence="2">Leucine-rich repeat-containing protein 51</fullName>
    </recommendedName>
</protein>
<evidence type="ECO:0000256" key="3">
    <source>
        <dbReference type="ARBA" id="ARBA00022490"/>
    </source>
</evidence>
<evidence type="ECO:0000313" key="7">
    <source>
        <dbReference type="EMBL" id="CAK8684196.1"/>
    </source>
</evidence>
<keyword evidence="4" id="KW-0433">Leucine-rich repeat</keyword>
<evidence type="ECO:0000256" key="5">
    <source>
        <dbReference type="ARBA" id="ARBA00022737"/>
    </source>
</evidence>
<dbReference type="EMBL" id="CAWYQH010000097">
    <property type="protein sequence ID" value="CAK8684196.1"/>
    <property type="molecule type" value="Genomic_DNA"/>
</dbReference>
<keyword evidence="3" id="KW-0963">Cytoplasm</keyword>
<dbReference type="Gene3D" id="3.80.10.10">
    <property type="entry name" value="Ribonuclease Inhibitor"/>
    <property type="match status" value="1"/>
</dbReference>
<evidence type="ECO:0000256" key="6">
    <source>
        <dbReference type="SAM" id="MobiDB-lite"/>
    </source>
</evidence>
<name>A0ABP0G058_CLALP</name>
<reference evidence="7 8" key="1">
    <citation type="submission" date="2024-02" db="EMBL/GenBank/DDBJ databases">
        <authorList>
            <person name="Daric V."/>
            <person name="Darras S."/>
        </authorList>
    </citation>
    <scope>NUCLEOTIDE SEQUENCE [LARGE SCALE GENOMIC DNA]</scope>
</reference>
<feature type="region of interest" description="Disordered" evidence="6">
    <location>
        <begin position="1"/>
        <end position="29"/>
    </location>
</feature>
<dbReference type="PANTHER" id="PTHR46545:SF1">
    <property type="entry name" value="LEUCINE-RICH REPEAT-CONTAINING PROTEIN 51"/>
    <property type="match status" value="1"/>
</dbReference>
<dbReference type="InterPro" id="IPR032675">
    <property type="entry name" value="LRR_dom_sf"/>
</dbReference>
<organism evidence="7 8">
    <name type="scientific">Clavelina lepadiformis</name>
    <name type="common">Light-bulb sea squirt</name>
    <name type="synonym">Ascidia lepadiformis</name>
    <dbReference type="NCBI Taxonomy" id="159417"/>
    <lineage>
        <taxon>Eukaryota</taxon>
        <taxon>Metazoa</taxon>
        <taxon>Chordata</taxon>
        <taxon>Tunicata</taxon>
        <taxon>Ascidiacea</taxon>
        <taxon>Aplousobranchia</taxon>
        <taxon>Clavelinidae</taxon>
        <taxon>Clavelina</taxon>
    </lineage>
</organism>
<keyword evidence="5" id="KW-0677">Repeat</keyword>
<evidence type="ECO:0000256" key="2">
    <source>
        <dbReference type="ARBA" id="ARBA00014223"/>
    </source>
</evidence>
<proteinExistence type="predicted"/>
<evidence type="ECO:0000256" key="4">
    <source>
        <dbReference type="ARBA" id="ARBA00022614"/>
    </source>
</evidence>
<dbReference type="Proteomes" id="UP001642483">
    <property type="component" value="Unassembled WGS sequence"/>
</dbReference>
<accession>A0ABP0G058</accession>
<dbReference type="PANTHER" id="PTHR46545">
    <property type="entry name" value="LEUCINE-RICH REPEAT-CONTAINING PROTEIN 51"/>
    <property type="match status" value="1"/>
</dbReference>
<dbReference type="Pfam" id="PF14580">
    <property type="entry name" value="LRR_9"/>
    <property type="match status" value="1"/>
</dbReference>